<reference evidence="1" key="1">
    <citation type="journal article" date="2012" name="PLoS ONE">
        <title>Gene sets for utilization of primary and secondary nutrition supplies in the distal gut of endangered iberian lynx.</title>
        <authorList>
            <person name="Alcaide M."/>
            <person name="Messina E."/>
            <person name="Richter M."/>
            <person name="Bargiela R."/>
            <person name="Peplies J."/>
            <person name="Huws S.A."/>
            <person name="Newbold C.J."/>
            <person name="Golyshin P.N."/>
            <person name="Simon M.A."/>
            <person name="Lopez G."/>
            <person name="Yakimov M.M."/>
            <person name="Ferrer M."/>
        </authorList>
    </citation>
    <scope>NUCLEOTIDE SEQUENCE</scope>
</reference>
<name>J9FH83_9ZZZZ</name>
<organism evidence="1">
    <name type="scientific">gut metagenome</name>
    <dbReference type="NCBI Taxonomy" id="749906"/>
    <lineage>
        <taxon>unclassified sequences</taxon>
        <taxon>metagenomes</taxon>
        <taxon>organismal metagenomes</taxon>
    </lineage>
</organism>
<comment type="caution">
    <text evidence="1">The sequence shown here is derived from an EMBL/GenBank/DDBJ whole genome shotgun (WGS) entry which is preliminary data.</text>
</comment>
<gene>
    <name evidence="1" type="ORF">EVA_18093</name>
</gene>
<evidence type="ECO:0000313" key="1">
    <source>
        <dbReference type="EMBL" id="EJW93803.1"/>
    </source>
</evidence>
<sequence>MVNVEPLSFNSNIDILSGNNVQTFNRESQEYEPDRTLVPLVLMPTVITQDPHGIQNGRQEIASVEWYEGVPAKDGSNRISAGTDYEIGDGAVANFPKNALKCKKNISPDAPIEIFVIAVFVDKRKNTEVRVKNSISVYTSYYDIQNLSVKVNQPKVIVVNPLTVKPDAEGYWKHTIGAQLYSGTAEVPDKNAAYWWEIGNNGNWRAVNNDDTATWIDCKDKAGNFTKTLTFDARMIQAGTAFRVRAAYYENERPASPKSEELMKDVTVVMKMPESLSVETIQTKGARQNISMSEPVAYEAVISYNKNLIPAEKYNLFDIEWYGRSTKPGSKDVLIGKGKTIEFVPKDKGFNDAKYPVIITASVKMYNGHHFVSVTRQGETEPTIVTMGGVPVIVPTYV</sequence>
<protein>
    <submittedName>
        <fullName evidence="1">Uncharacterized protein</fullName>
    </submittedName>
</protein>
<proteinExistence type="predicted"/>
<accession>J9FH83</accession>
<dbReference type="EMBL" id="AMCI01006754">
    <property type="protein sequence ID" value="EJW93803.1"/>
    <property type="molecule type" value="Genomic_DNA"/>
</dbReference>
<dbReference type="AlphaFoldDB" id="J9FH83"/>